<sequence length="715" mass="83082">MNKILDENDLIKAYYYQFTSGCDLIQCSNQYCARCRRFIFSNVPQEKLMSYAKKFAHNHNSKPYLCQSITSYVIDEENKKKEDSFIDFANKFVDTKDYSLEEIKSTIEDNFKNFEFFANIMKNNSYPLSITNPNIDDSLMLDFSSKISSLTEFSSDFLRVIRSLANKLIKSRQGIFNYFTNIRALFILFYFPAVMTPQCQKSLLNPLLDIFRNLTDIQYRVFISWISLLNNLRYQLIGDSQFVISNYFATQPNPSVHSIQIRNVLDTMYLFHEANGYSENPFPPYIFYNHHINESINLVEELNREQARIRGGPRASLLDRPFILSLTTKANLCQIESEQMMGFMAFRTLIFNMIRLEDSGDPYLTLYIRRSHLVDDAIDQLSRQNPANFLKKLRVEFEGESAVDAGGPSREFLYLITESLFSPDYGMFTVVNNKYHWFNQFSFEGNRAFYLIGAIIGLAIHNSIVLPIRFPLVVYKKLLYPSKMLTYFDLMQIDPSIGKSLQSIHEMVARNEDVSSLYLDFSITLDQYGEKITSPLRNDIDPSTEVNNSNAEEYIKSYVNFVLDYSIQSQFESFKKGFNLTCNIQSYHLFEPEEMDILVSGEDVLDWAALQRCATYTDGYTSESKPVKWFWELFNKKFSNEEKKMFLKFATGTDRTPVGGLGKLKLVIQKGEDDKRLPISHTCFNIFTLPNYKDKKTLEKNVSLAIRQDEGFGFV</sequence>
<evidence type="ECO:0000256" key="3">
    <source>
        <dbReference type="ARBA" id="ARBA00022679"/>
    </source>
</evidence>
<protein>
    <recommendedName>
        <fullName evidence="2">HECT-type E3 ubiquitin transferase</fullName>
        <ecNumber evidence="2">2.3.2.26</ecNumber>
    </recommendedName>
</protein>
<evidence type="ECO:0000256" key="2">
    <source>
        <dbReference type="ARBA" id="ARBA00012485"/>
    </source>
</evidence>
<evidence type="ECO:0000313" key="7">
    <source>
        <dbReference type="EMBL" id="KAK8875786.1"/>
    </source>
</evidence>
<dbReference type="InterPro" id="IPR042556">
    <property type="entry name" value="AZUL_sf"/>
</dbReference>
<dbReference type="Gene3D" id="3.30.2160.10">
    <property type="entry name" value="Hect, E3 ligase catalytic domain"/>
    <property type="match status" value="1"/>
</dbReference>
<dbReference type="PANTHER" id="PTHR45700">
    <property type="entry name" value="UBIQUITIN-PROTEIN LIGASE E3C"/>
    <property type="match status" value="1"/>
</dbReference>
<reference evidence="7 8" key="1">
    <citation type="submission" date="2024-04" db="EMBL/GenBank/DDBJ databases">
        <title>Tritrichomonas musculus Genome.</title>
        <authorList>
            <person name="Alves-Ferreira E."/>
            <person name="Grigg M."/>
            <person name="Lorenzi H."/>
            <person name="Galac M."/>
        </authorList>
    </citation>
    <scope>NUCLEOTIDE SEQUENCE [LARGE SCALE GENOMIC DNA]</scope>
    <source>
        <strain evidence="7 8">EAF2021</strain>
    </source>
</reference>
<dbReference type="PROSITE" id="PS50237">
    <property type="entry name" value="HECT"/>
    <property type="match status" value="1"/>
</dbReference>
<keyword evidence="4 5" id="KW-0833">Ubl conjugation pathway</keyword>
<dbReference type="InterPro" id="IPR000569">
    <property type="entry name" value="HECT_dom"/>
</dbReference>
<keyword evidence="3" id="KW-0808">Transferase</keyword>
<dbReference type="InterPro" id="IPR044611">
    <property type="entry name" value="E3A/B/C-like"/>
</dbReference>
<accession>A0ABR2JEE3</accession>
<evidence type="ECO:0000313" key="8">
    <source>
        <dbReference type="Proteomes" id="UP001470230"/>
    </source>
</evidence>
<evidence type="ECO:0000256" key="4">
    <source>
        <dbReference type="ARBA" id="ARBA00022786"/>
    </source>
</evidence>
<feature type="domain" description="HECT" evidence="6">
    <location>
        <begin position="385"/>
        <end position="715"/>
    </location>
</feature>
<dbReference type="Gene3D" id="6.10.130.10">
    <property type="entry name" value="Ubiquitin-protein ligase E3A, N-terminal zinc-binding domain (AZUL)"/>
    <property type="match status" value="1"/>
</dbReference>
<dbReference type="Gene3D" id="3.30.2410.10">
    <property type="entry name" value="Hect, E3 ligase catalytic domain"/>
    <property type="match status" value="1"/>
</dbReference>
<evidence type="ECO:0000256" key="5">
    <source>
        <dbReference type="PROSITE-ProRule" id="PRU00104"/>
    </source>
</evidence>
<evidence type="ECO:0000259" key="6">
    <source>
        <dbReference type="PROSITE" id="PS50237"/>
    </source>
</evidence>
<dbReference type="InterPro" id="IPR032353">
    <property type="entry name" value="AZUL"/>
</dbReference>
<keyword evidence="8" id="KW-1185">Reference proteome</keyword>
<dbReference type="InterPro" id="IPR035983">
    <property type="entry name" value="Hect_E3_ubiquitin_ligase"/>
</dbReference>
<dbReference type="PANTHER" id="PTHR45700:SF8">
    <property type="entry name" value="HECT-TYPE E3 UBIQUITIN TRANSFERASE"/>
    <property type="match status" value="1"/>
</dbReference>
<dbReference type="Proteomes" id="UP001470230">
    <property type="component" value="Unassembled WGS sequence"/>
</dbReference>
<comment type="catalytic activity">
    <reaction evidence="1">
        <text>S-ubiquitinyl-[E2 ubiquitin-conjugating enzyme]-L-cysteine + [acceptor protein]-L-lysine = [E2 ubiquitin-conjugating enzyme]-L-cysteine + N(6)-ubiquitinyl-[acceptor protein]-L-lysine.</text>
        <dbReference type="EC" id="2.3.2.26"/>
    </reaction>
</comment>
<name>A0ABR2JEE3_9EUKA</name>
<keyword evidence="7" id="KW-0436">Ligase</keyword>
<proteinExistence type="predicted"/>
<dbReference type="GO" id="GO:0016874">
    <property type="term" value="F:ligase activity"/>
    <property type="evidence" value="ECO:0007669"/>
    <property type="project" value="UniProtKB-KW"/>
</dbReference>
<comment type="caution">
    <text evidence="7">The sequence shown here is derived from an EMBL/GenBank/DDBJ whole genome shotgun (WGS) entry which is preliminary data.</text>
</comment>
<dbReference type="Pfam" id="PF16558">
    <property type="entry name" value="AZUL"/>
    <property type="match status" value="1"/>
</dbReference>
<dbReference type="CDD" id="cd00078">
    <property type="entry name" value="HECTc"/>
    <property type="match status" value="1"/>
</dbReference>
<dbReference type="Pfam" id="PF00632">
    <property type="entry name" value="HECT"/>
    <property type="match status" value="1"/>
</dbReference>
<dbReference type="Gene3D" id="3.90.1750.10">
    <property type="entry name" value="Hect, E3 ligase catalytic domains"/>
    <property type="match status" value="1"/>
</dbReference>
<dbReference type="SUPFAM" id="SSF56204">
    <property type="entry name" value="Hect, E3 ligase catalytic domain"/>
    <property type="match status" value="1"/>
</dbReference>
<gene>
    <name evidence="7" type="ORF">M9Y10_005961</name>
</gene>
<dbReference type="EC" id="2.3.2.26" evidence="2"/>
<dbReference type="EMBL" id="JAPFFF010000012">
    <property type="protein sequence ID" value="KAK8875786.1"/>
    <property type="molecule type" value="Genomic_DNA"/>
</dbReference>
<organism evidence="7 8">
    <name type="scientific">Tritrichomonas musculus</name>
    <dbReference type="NCBI Taxonomy" id="1915356"/>
    <lineage>
        <taxon>Eukaryota</taxon>
        <taxon>Metamonada</taxon>
        <taxon>Parabasalia</taxon>
        <taxon>Tritrichomonadida</taxon>
        <taxon>Tritrichomonadidae</taxon>
        <taxon>Tritrichomonas</taxon>
    </lineage>
</organism>
<evidence type="ECO:0000256" key="1">
    <source>
        <dbReference type="ARBA" id="ARBA00000885"/>
    </source>
</evidence>
<feature type="active site" description="Glycyl thioester intermediate" evidence="5">
    <location>
        <position position="683"/>
    </location>
</feature>
<dbReference type="SMART" id="SM00119">
    <property type="entry name" value="HECTc"/>
    <property type="match status" value="1"/>
</dbReference>